<dbReference type="SUPFAM" id="SSF57701">
    <property type="entry name" value="Zn2/Cys6 DNA-binding domain"/>
    <property type="match status" value="1"/>
</dbReference>
<reference evidence="4" key="1">
    <citation type="journal article" date="2023" name="Access Microbiol">
        <title>De-novo genome assembly for Akanthomyces muscarius, a biocontrol agent of insect agricultural pests.</title>
        <authorList>
            <person name="Erdos Z."/>
            <person name="Studholme D.J."/>
            <person name="Raymond B."/>
            <person name="Sharma M."/>
        </authorList>
    </citation>
    <scope>NUCLEOTIDE SEQUENCE</scope>
    <source>
        <strain evidence="4">Ve6</strain>
    </source>
</reference>
<dbReference type="InterPro" id="IPR036864">
    <property type="entry name" value="Zn2-C6_fun-type_DNA-bd_sf"/>
</dbReference>
<evidence type="ECO:0000259" key="3">
    <source>
        <dbReference type="PROSITE" id="PS50048"/>
    </source>
</evidence>
<dbReference type="RefSeq" id="XP_056057497.1">
    <property type="nucleotide sequence ID" value="XM_056197902.1"/>
</dbReference>
<evidence type="ECO:0000256" key="2">
    <source>
        <dbReference type="ARBA" id="ARBA00023242"/>
    </source>
</evidence>
<dbReference type="Pfam" id="PF00172">
    <property type="entry name" value="Zn_clus"/>
    <property type="match status" value="1"/>
</dbReference>
<evidence type="ECO:0000313" key="4">
    <source>
        <dbReference type="EMBL" id="KAJ4159498.1"/>
    </source>
</evidence>
<dbReference type="GO" id="GO:0006351">
    <property type="term" value="P:DNA-templated transcription"/>
    <property type="evidence" value="ECO:0007669"/>
    <property type="project" value="InterPro"/>
</dbReference>
<dbReference type="InterPro" id="IPR001138">
    <property type="entry name" value="Zn2Cys6_DnaBD"/>
</dbReference>
<name>A0A9W8QLK6_AKAMU</name>
<dbReference type="AlphaFoldDB" id="A0A9W8QLK6"/>
<dbReference type="EMBL" id="JAJHUN010000005">
    <property type="protein sequence ID" value="KAJ4159498.1"/>
    <property type="molecule type" value="Genomic_DNA"/>
</dbReference>
<proteinExistence type="predicted"/>
<dbReference type="PANTHER" id="PTHR47425:SF2">
    <property type="entry name" value="FARB-RELATED"/>
    <property type="match status" value="1"/>
</dbReference>
<dbReference type="CDD" id="cd00067">
    <property type="entry name" value="GAL4"/>
    <property type="match status" value="1"/>
</dbReference>
<dbReference type="GeneID" id="80895555"/>
<protein>
    <recommendedName>
        <fullName evidence="3">Zn(2)-C6 fungal-type domain-containing protein</fullName>
    </recommendedName>
</protein>
<dbReference type="Gene3D" id="4.10.240.10">
    <property type="entry name" value="Zn(2)-C6 fungal-type DNA-binding domain"/>
    <property type="match status" value="1"/>
</dbReference>
<gene>
    <name evidence="4" type="ORF">LMH87_008396</name>
</gene>
<dbReference type="GO" id="GO:0000981">
    <property type="term" value="F:DNA-binding transcription factor activity, RNA polymerase II-specific"/>
    <property type="evidence" value="ECO:0007669"/>
    <property type="project" value="InterPro"/>
</dbReference>
<keyword evidence="1" id="KW-0479">Metal-binding</keyword>
<feature type="domain" description="Zn(2)-C6 fungal-type" evidence="3">
    <location>
        <begin position="15"/>
        <end position="47"/>
    </location>
</feature>
<dbReference type="CDD" id="cd12148">
    <property type="entry name" value="fungal_TF_MHR"/>
    <property type="match status" value="1"/>
</dbReference>
<dbReference type="KEGG" id="amus:LMH87_008396"/>
<dbReference type="GO" id="GO:0003677">
    <property type="term" value="F:DNA binding"/>
    <property type="evidence" value="ECO:0007669"/>
    <property type="project" value="InterPro"/>
</dbReference>
<dbReference type="PROSITE" id="PS50048">
    <property type="entry name" value="ZN2_CY6_FUNGAL_2"/>
    <property type="match status" value="1"/>
</dbReference>
<dbReference type="SMART" id="SM00066">
    <property type="entry name" value="GAL4"/>
    <property type="match status" value="1"/>
</dbReference>
<keyword evidence="5" id="KW-1185">Reference proteome</keyword>
<dbReference type="Pfam" id="PF04082">
    <property type="entry name" value="Fungal_trans"/>
    <property type="match status" value="1"/>
</dbReference>
<dbReference type="Proteomes" id="UP001144673">
    <property type="component" value="Unassembled WGS sequence"/>
</dbReference>
<dbReference type="PROSITE" id="PS00463">
    <property type="entry name" value="ZN2_CY6_FUNGAL_1"/>
    <property type="match status" value="1"/>
</dbReference>
<accession>A0A9W8QLK6</accession>
<sequence length="750" mass="83873">MPDAILARNKRQRLACAWCHERKVRCDATTSAGPCANCLQNGHECVLRTRSNRSRNRPNIAAVPATTNEHASTHLSHNHTLDSDWKPLPASSSLITPQSVAWPFEAACAPLQTFSFSNMGSNSIASQHNVPFSSCGFLELGSLANLPSEDVAFLNMKGCLHLPDKPILDELVRQYFLHIHPMLPVLGESEFWAGYNNEIVEAGRGIVSLFVLQAMLAASCVFISPQAIEQAGFSDYRNARRSLYSRAKLLFDLNAVTDPFSIAQGSVLLTFQSSCVNMHAGSTWLSIAVQNAMAVGAHQYQQHQPNNRIRAAKKRLWWAIILRDRIMPLALRRTPQINFSNFDMFLDPIDQTDLEDDLQDSTVYDMETKILLAKLLNCQCQLALTLTPVLMLCYHPQMFSQSAPFSSTRFLQGMANVNNARTGLETWLKNAQRTIDSVTEVDKPHSSVLLYSELTFMHYNVARMALHQHEALLVDKYCLHTACFTDQLLTIKTNLEDSITAIFKNVEKFVRMGATCHLPIGMTAYVAFPLLLGMLDKQLSSTAFQRSSRTRRMVFLQEVIRQLQQRYEVADDVLSFINKSLDLACRQLQGHFTSSAYPCNYEGAAWEQMTDQMRYPPPGSRTKAWSEVFIGNTRHFLRFSFSLDYALARGKFPEESNLDAALDPPEGNTWSCLPSPDAFSADLNLGTAISTQPCDGQTDLIARQEGTFSSVPPASPSVPLDSLENMDDMVPNAAPWPHFPQGTLYEESLH</sequence>
<evidence type="ECO:0000256" key="1">
    <source>
        <dbReference type="ARBA" id="ARBA00022723"/>
    </source>
</evidence>
<comment type="caution">
    <text evidence="4">The sequence shown here is derived from an EMBL/GenBank/DDBJ whole genome shotgun (WGS) entry which is preliminary data.</text>
</comment>
<dbReference type="GO" id="GO:0008270">
    <property type="term" value="F:zinc ion binding"/>
    <property type="evidence" value="ECO:0007669"/>
    <property type="project" value="InterPro"/>
</dbReference>
<keyword evidence="2" id="KW-0539">Nucleus</keyword>
<evidence type="ECO:0000313" key="5">
    <source>
        <dbReference type="Proteomes" id="UP001144673"/>
    </source>
</evidence>
<dbReference type="InterPro" id="IPR007219">
    <property type="entry name" value="XnlR_reg_dom"/>
</dbReference>
<dbReference type="PANTHER" id="PTHR47425">
    <property type="entry name" value="FARB-RELATED"/>
    <property type="match status" value="1"/>
</dbReference>
<dbReference type="InterPro" id="IPR052761">
    <property type="entry name" value="Fungal_Detox/Toxin_TFs"/>
</dbReference>
<organism evidence="4 5">
    <name type="scientific">Akanthomyces muscarius</name>
    <name type="common">Entomopathogenic fungus</name>
    <name type="synonym">Lecanicillium muscarium</name>
    <dbReference type="NCBI Taxonomy" id="2231603"/>
    <lineage>
        <taxon>Eukaryota</taxon>
        <taxon>Fungi</taxon>
        <taxon>Dikarya</taxon>
        <taxon>Ascomycota</taxon>
        <taxon>Pezizomycotina</taxon>
        <taxon>Sordariomycetes</taxon>
        <taxon>Hypocreomycetidae</taxon>
        <taxon>Hypocreales</taxon>
        <taxon>Cordycipitaceae</taxon>
        <taxon>Akanthomyces</taxon>
    </lineage>
</organism>